<name>A0ABU5SM85_9BACT</name>
<accession>A0ABU5SM85</accession>
<reference evidence="2 3" key="1">
    <citation type="submission" date="2023-12" db="EMBL/GenBank/DDBJ databases">
        <title>Novel species of the genus Arcicella isolated from rivers.</title>
        <authorList>
            <person name="Lu H."/>
        </authorList>
    </citation>
    <scope>NUCLEOTIDE SEQUENCE [LARGE SCALE GENOMIC DNA]</scope>
    <source>
        <strain evidence="2 3">DC25W</strain>
    </source>
</reference>
<keyword evidence="3" id="KW-1185">Reference proteome</keyword>
<organism evidence="2 3">
    <name type="scientific">Arcicella lustrica</name>
    <dbReference type="NCBI Taxonomy" id="2984196"/>
    <lineage>
        <taxon>Bacteria</taxon>
        <taxon>Pseudomonadati</taxon>
        <taxon>Bacteroidota</taxon>
        <taxon>Cytophagia</taxon>
        <taxon>Cytophagales</taxon>
        <taxon>Flectobacillaceae</taxon>
        <taxon>Arcicella</taxon>
    </lineage>
</organism>
<dbReference type="SUPFAM" id="SSF143422">
    <property type="entry name" value="Transposase IS200-like"/>
    <property type="match status" value="1"/>
</dbReference>
<comment type="caution">
    <text evidence="2">The sequence shown here is derived from an EMBL/GenBank/DDBJ whole genome shotgun (WGS) entry which is preliminary data.</text>
</comment>
<protein>
    <submittedName>
        <fullName evidence="2">Transposase</fullName>
    </submittedName>
</protein>
<dbReference type="InterPro" id="IPR002686">
    <property type="entry name" value="Transposase_17"/>
</dbReference>
<dbReference type="Pfam" id="PF01797">
    <property type="entry name" value="Y1_Tnp"/>
    <property type="match status" value="1"/>
</dbReference>
<evidence type="ECO:0000313" key="3">
    <source>
        <dbReference type="Proteomes" id="UP001302222"/>
    </source>
</evidence>
<evidence type="ECO:0000313" key="2">
    <source>
        <dbReference type="EMBL" id="MEA5428411.1"/>
    </source>
</evidence>
<evidence type="ECO:0000259" key="1">
    <source>
        <dbReference type="Pfam" id="PF01797"/>
    </source>
</evidence>
<dbReference type="RefSeq" id="WP_323260722.1">
    <property type="nucleotide sequence ID" value="NZ_JAYGIM010000014.1"/>
</dbReference>
<feature type="domain" description="Transposase IS200-like" evidence="1">
    <location>
        <begin position="25"/>
        <end position="80"/>
    </location>
</feature>
<sequence>MNHHYVQFFTATILWWKPLLKPDKYKQIIIDSLKFLVENHRVKVYGFVIMPNHIHLVWKINENYLLKDVQRDFLKYTAQQI</sequence>
<dbReference type="Proteomes" id="UP001302222">
    <property type="component" value="Unassembled WGS sequence"/>
</dbReference>
<dbReference type="Gene3D" id="3.30.70.1290">
    <property type="entry name" value="Transposase IS200-like"/>
    <property type="match status" value="1"/>
</dbReference>
<proteinExistence type="predicted"/>
<dbReference type="InterPro" id="IPR036515">
    <property type="entry name" value="Transposase_17_sf"/>
</dbReference>
<dbReference type="EMBL" id="JAYGIM010000014">
    <property type="protein sequence ID" value="MEA5428411.1"/>
    <property type="molecule type" value="Genomic_DNA"/>
</dbReference>
<gene>
    <name evidence="2" type="ORF">VB798_17595</name>
</gene>